<sequence>MSGIPTRRLGTGGPEVTVLGYGAMELRGLPHRKPRPITDREAEAALSSVLDSGITFIDTAVDYGTSEELIGRYLAHRRDEYVLASKVGCPLEHQPEADPGRSLAHDYSPANLRAGLAQSLRRLRTDHLDLVQLHISPSLETIRQEDAIGTLLELRDRGDVRFIGISSSPPNLDDHLGVAEFQTIQLPYSAAERRLEARITRAAESGKGVIVRGGVAQGAPARRVEDWDDIRVEELRGDDTTAGFLLRFAITHPGVTTVIVGSADSSHIAANAHAAARGPLPADVYAETVRRLDEAGIRPLALAEV</sequence>
<name>A0A5C1Y7S6_9MICO</name>
<dbReference type="PANTHER" id="PTHR43312">
    <property type="entry name" value="D-THREO-ALDOSE 1-DEHYDROGENASE"/>
    <property type="match status" value="1"/>
</dbReference>
<dbReference type="EMBL" id="CP043504">
    <property type="protein sequence ID" value="QEO09458.1"/>
    <property type="molecule type" value="Genomic_DNA"/>
</dbReference>
<reference evidence="2 3" key="1">
    <citation type="submission" date="2019-09" db="EMBL/GenBank/DDBJ databases">
        <title>Genome sequencing of strain KACC 19322.</title>
        <authorList>
            <person name="Heo J."/>
            <person name="Kim S.-J."/>
            <person name="Kim J.-S."/>
            <person name="Hong S.-B."/>
            <person name="Kwon S.-W."/>
        </authorList>
    </citation>
    <scope>NUCLEOTIDE SEQUENCE [LARGE SCALE GENOMIC DNA]</scope>
    <source>
        <strain evidence="2 3">KACC 19322</strain>
    </source>
</reference>
<dbReference type="Gene3D" id="3.20.20.100">
    <property type="entry name" value="NADP-dependent oxidoreductase domain"/>
    <property type="match status" value="1"/>
</dbReference>
<evidence type="ECO:0000313" key="2">
    <source>
        <dbReference type="EMBL" id="QEO09458.1"/>
    </source>
</evidence>
<gene>
    <name evidence="2" type="ORF">FLP23_05200</name>
</gene>
<proteinExistence type="predicted"/>
<dbReference type="OrthoDB" id="9768851at2"/>
<dbReference type="InterPro" id="IPR053135">
    <property type="entry name" value="AKR2_Oxidoreductase"/>
</dbReference>
<dbReference type="InterPro" id="IPR036812">
    <property type="entry name" value="NAD(P)_OxRdtase_dom_sf"/>
</dbReference>
<feature type="domain" description="NADP-dependent oxidoreductase" evidence="1">
    <location>
        <begin position="19"/>
        <end position="287"/>
    </location>
</feature>
<dbReference type="Pfam" id="PF00248">
    <property type="entry name" value="Aldo_ket_red"/>
    <property type="match status" value="1"/>
</dbReference>
<dbReference type="KEGG" id="lyk:FLP23_05200"/>
<protein>
    <submittedName>
        <fullName evidence="2">Aldo/keto reductase</fullName>
    </submittedName>
</protein>
<dbReference type="PANTHER" id="PTHR43312:SF1">
    <property type="entry name" value="NADP-DEPENDENT OXIDOREDUCTASE DOMAIN-CONTAINING PROTEIN"/>
    <property type="match status" value="1"/>
</dbReference>
<accession>A0A5C1Y7S6</accession>
<dbReference type="AlphaFoldDB" id="A0A5C1Y7S6"/>
<dbReference type="InterPro" id="IPR023210">
    <property type="entry name" value="NADP_OxRdtase_dom"/>
</dbReference>
<dbReference type="Proteomes" id="UP000322159">
    <property type="component" value="Chromosome"/>
</dbReference>
<keyword evidence="3" id="KW-1185">Reference proteome</keyword>
<dbReference type="SUPFAM" id="SSF51430">
    <property type="entry name" value="NAD(P)-linked oxidoreductase"/>
    <property type="match status" value="1"/>
</dbReference>
<dbReference type="CDD" id="cd19095">
    <property type="entry name" value="AKR_PA4992-like"/>
    <property type="match status" value="1"/>
</dbReference>
<dbReference type="RefSeq" id="WP_149324880.1">
    <property type="nucleotide sequence ID" value="NZ_CP043504.1"/>
</dbReference>
<evidence type="ECO:0000259" key="1">
    <source>
        <dbReference type="Pfam" id="PF00248"/>
    </source>
</evidence>
<evidence type="ECO:0000313" key="3">
    <source>
        <dbReference type="Proteomes" id="UP000322159"/>
    </source>
</evidence>
<organism evidence="2 3">
    <name type="scientific">Protaetiibacter larvae</name>
    <dbReference type="NCBI Taxonomy" id="2592654"/>
    <lineage>
        <taxon>Bacteria</taxon>
        <taxon>Bacillati</taxon>
        <taxon>Actinomycetota</taxon>
        <taxon>Actinomycetes</taxon>
        <taxon>Micrococcales</taxon>
        <taxon>Microbacteriaceae</taxon>
        <taxon>Protaetiibacter</taxon>
    </lineage>
</organism>